<protein>
    <submittedName>
        <fullName evidence="2">Uncharacterized protein</fullName>
    </submittedName>
</protein>
<feature type="compositionally biased region" description="Gly residues" evidence="1">
    <location>
        <begin position="52"/>
        <end position="66"/>
    </location>
</feature>
<name>A0ABP5UCM6_9ACTN</name>
<proteinExistence type="predicted"/>
<evidence type="ECO:0000256" key="1">
    <source>
        <dbReference type="SAM" id="MobiDB-lite"/>
    </source>
</evidence>
<dbReference type="Proteomes" id="UP001500253">
    <property type="component" value="Unassembled WGS sequence"/>
</dbReference>
<keyword evidence="3" id="KW-1185">Reference proteome</keyword>
<feature type="region of interest" description="Disordered" evidence="1">
    <location>
        <begin position="1"/>
        <end position="87"/>
    </location>
</feature>
<organism evidence="2 3">
    <name type="scientific">Streptomyces cuspidosporus</name>
    <dbReference type="NCBI Taxonomy" id="66882"/>
    <lineage>
        <taxon>Bacteria</taxon>
        <taxon>Bacillati</taxon>
        <taxon>Actinomycetota</taxon>
        <taxon>Actinomycetes</taxon>
        <taxon>Kitasatosporales</taxon>
        <taxon>Streptomycetaceae</taxon>
        <taxon>Streptomyces</taxon>
    </lineage>
</organism>
<comment type="caution">
    <text evidence="2">The sequence shown here is derived from an EMBL/GenBank/DDBJ whole genome shotgun (WGS) entry which is preliminary data.</text>
</comment>
<feature type="compositionally biased region" description="Low complexity" evidence="1">
    <location>
        <begin position="40"/>
        <end position="51"/>
    </location>
</feature>
<accession>A0ABP5UCM6</accession>
<dbReference type="EMBL" id="BAAASD010000074">
    <property type="protein sequence ID" value="GAA2374633.1"/>
    <property type="molecule type" value="Genomic_DNA"/>
</dbReference>
<evidence type="ECO:0000313" key="2">
    <source>
        <dbReference type="EMBL" id="GAA2374633.1"/>
    </source>
</evidence>
<reference evidence="3" key="1">
    <citation type="journal article" date="2019" name="Int. J. Syst. Evol. Microbiol.">
        <title>The Global Catalogue of Microorganisms (GCM) 10K type strain sequencing project: providing services to taxonomists for standard genome sequencing and annotation.</title>
        <authorList>
            <consortium name="The Broad Institute Genomics Platform"/>
            <consortium name="The Broad Institute Genome Sequencing Center for Infectious Disease"/>
            <person name="Wu L."/>
            <person name="Ma J."/>
        </authorList>
    </citation>
    <scope>NUCLEOTIDE SEQUENCE [LARGE SCALE GENOMIC DNA]</scope>
    <source>
        <strain evidence="3">JCM 4316</strain>
    </source>
</reference>
<feature type="compositionally biased region" description="Basic and acidic residues" evidence="1">
    <location>
        <begin position="67"/>
        <end position="79"/>
    </location>
</feature>
<sequence>MARQVQPGEQHQQADAAQFEAEGLADVQPAEPVQQPGLGAVQEQVAAHAEQPGGGERPAGAVQGGEGGRRETAGHHEEGGEAEGAPYAEALHDAYALRCGSDVLTQTLGE</sequence>
<gene>
    <name evidence="2" type="ORF">GCM10010246_81900</name>
</gene>
<evidence type="ECO:0000313" key="3">
    <source>
        <dbReference type="Proteomes" id="UP001500253"/>
    </source>
</evidence>